<dbReference type="AlphaFoldDB" id="A0A482WPZ2"/>
<evidence type="ECO:0000313" key="1">
    <source>
        <dbReference type="EMBL" id="RZF35604.1"/>
    </source>
</evidence>
<gene>
    <name evidence="1" type="ORF">LSTR_LSTR005132</name>
</gene>
<proteinExistence type="predicted"/>
<dbReference type="Proteomes" id="UP000291343">
    <property type="component" value="Unassembled WGS sequence"/>
</dbReference>
<protein>
    <submittedName>
        <fullName evidence="1">Uncharacterized protein</fullName>
    </submittedName>
</protein>
<dbReference type="InParanoid" id="A0A482WPZ2"/>
<reference evidence="1 2" key="1">
    <citation type="journal article" date="2017" name="Gigascience">
        <title>Genome sequence of the small brown planthopper, Laodelphax striatellus.</title>
        <authorList>
            <person name="Zhu J."/>
            <person name="Jiang F."/>
            <person name="Wang X."/>
            <person name="Yang P."/>
            <person name="Bao Y."/>
            <person name="Zhao W."/>
            <person name="Wang W."/>
            <person name="Lu H."/>
            <person name="Wang Q."/>
            <person name="Cui N."/>
            <person name="Li J."/>
            <person name="Chen X."/>
            <person name="Luo L."/>
            <person name="Yu J."/>
            <person name="Kang L."/>
            <person name="Cui F."/>
        </authorList>
    </citation>
    <scope>NUCLEOTIDE SEQUENCE [LARGE SCALE GENOMIC DNA]</scope>
    <source>
        <strain evidence="1">Lst14</strain>
    </source>
</reference>
<dbReference type="EMBL" id="QKKF02028001">
    <property type="protein sequence ID" value="RZF35604.1"/>
    <property type="molecule type" value="Genomic_DNA"/>
</dbReference>
<keyword evidence="2" id="KW-1185">Reference proteome</keyword>
<accession>A0A482WPZ2</accession>
<organism evidence="1 2">
    <name type="scientific">Laodelphax striatellus</name>
    <name type="common">Small brown planthopper</name>
    <name type="synonym">Delphax striatella</name>
    <dbReference type="NCBI Taxonomy" id="195883"/>
    <lineage>
        <taxon>Eukaryota</taxon>
        <taxon>Metazoa</taxon>
        <taxon>Ecdysozoa</taxon>
        <taxon>Arthropoda</taxon>
        <taxon>Hexapoda</taxon>
        <taxon>Insecta</taxon>
        <taxon>Pterygota</taxon>
        <taxon>Neoptera</taxon>
        <taxon>Paraneoptera</taxon>
        <taxon>Hemiptera</taxon>
        <taxon>Auchenorrhyncha</taxon>
        <taxon>Fulgoroidea</taxon>
        <taxon>Delphacidae</taxon>
        <taxon>Criomorphinae</taxon>
        <taxon>Laodelphax</taxon>
    </lineage>
</organism>
<evidence type="ECO:0000313" key="2">
    <source>
        <dbReference type="Proteomes" id="UP000291343"/>
    </source>
</evidence>
<name>A0A482WPZ2_LAOST</name>
<comment type="caution">
    <text evidence="1">The sequence shown here is derived from an EMBL/GenBank/DDBJ whole genome shotgun (WGS) entry which is preliminary data.</text>
</comment>
<sequence length="70" mass="7654">MRVVMMRDDDCFKAVGTDGFSSPPKTGVPFLSKSVPATVFDLGTFGLSDRRLSPRYGPLQFVLSLISLDI</sequence>